<evidence type="ECO:0000313" key="7">
    <source>
        <dbReference type="EMBL" id="CLW80204.1"/>
    </source>
</evidence>
<dbReference type="OMA" id="NESHRAG"/>
<name>A0A045JJ32_MYCTX</name>
<dbReference type="EMBL" id="LWDQ01000001">
    <property type="protein sequence ID" value="OMH60020.1"/>
    <property type="molecule type" value="Genomic_DNA"/>
</dbReference>
<dbReference type="Proteomes" id="UP000050164">
    <property type="component" value="Unassembled WGS sequence"/>
</dbReference>
<evidence type="ECO:0000313" key="26">
    <source>
        <dbReference type="Proteomes" id="UP000050164"/>
    </source>
</evidence>
<dbReference type="Proteomes" id="UP000038802">
    <property type="component" value="Unassembled WGS sequence"/>
</dbReference>
<evidence type="ECO:0000313" key="21">
    <source>
        <dbReference type="Proteomes" id="UP000048289"/>
    </source>
</evidence>
<organism evidence="3 19">
    <name type="scientific">Mycobacterium tuberculosis</name>
    <dbReference type="NCBI Taxonomy" id="1773"/>
    <lineage>
        <taxon>Bacteria</taxon>
        <taxon>Bacillati</taxon>
        <taxon>Actinomycetota</taxon>
        <taxon>Actinomycetes</taxon>
        <taxon>Mycobacteriales</taxon>
        <taxon>Mycobacteriaceae</taxon>
        <taxon>Mycobacterium</taxon>
        <taxon>Mycobacterium tuberculosis complex</taxon>
    </lineage>
</organism>
<protein>
    <submittedName>
        <fullName evidence="13">DUF2563 family protein</fullName>
    </submittedName>
    <submittedName>
        <fullName evidence="3">Protein of uncharacterized function (DUF2563)</fullName>
    </submittedName>
</protein>
<dbReference type="EMBL" id="CFOH01001418">
    <property type="protein sequence ID" value="CFE84963.1"/>
    <property type="molecule type" value="Genomic_DNA"/>
</dbReference>
<reference evidence="7 25" key="1">
    <citation type="submission" date="2015-03" db="EMBL/GenBank/DDBJ databases">
        <authorList>
            <consortium name="Pathogen Informatics"/>
            <person name="Murphy D."/>
        </authorList>
    </citation>
    <scope>NUCLEOTIDE SEQUENCE [LARGE SCALE GENOMIC DNA]</scope>
    <source>
        <strain evidence="7 25">0268S</strain>
    </source>
</reference>
<dbReference type="AlphaFoldDB" id="A0A045JJ32"/>
<reference evidence="15 16" key="2">
    <citation type="submission" date="2015-03" db="EMBL/GenBank/DDBJ databases">
        <authorList>
            <consortium name="Pathogen Informatics"/>
        </authorList>
    </citation>
    <scope>NUCLEOTIDE SEQUENCE [LARGE SCALE GENOMIC DNA]</scope>
    <source>
        <strain evidence="6 23">Bir 172</strain>
        <strain evidence="4 26">Bir 185</strain>
        <strain evidence="5 24">Bir 187</strain>
        <strain evidence="3 19">C09601061</strain>
        <strain evidence="8 16">D00501624</strain>
        <strain evidence="9 18">G09801536</strain>
        <strain evidence="1 21">G09901357</strain>
        <strain evidence="2 20">H09601792</strain>
        <strain evidence="15">K00500041</strain>
        <strain evidence="12 17">M09401471</strain>
        <strain evidence="10 22">P00601463</strain>
    </source>
</reference>
<dbReference type="Proteomes" id="UP000039217">
    <property type="component" value="Unassembled WGS sequence"/>
</dbReference>
<evidence type="ECO:0000313" key="9">
    <source>
        <dbReference type="EMBL" id="COV23098.1"/>
    </source>
</evidence>
<dbReference type="EMBL" id="CNFU01000215">
    <property type="protein sequence ID" value="CKR44676.1"/>
    <property type="molecule type" value="Genomic_DNA"/>
</dbReference>
<dbReference type="Proteomes" id="UP000048948">
    <property type="component" value="Unassembled WGS sequence"/>
</dbReference>
<evidence type="ECO:0000313" key="18">
    <source>
        <dbReference type="Proteomes" id="UP000045842"/>
    </source>
</evidence>
<evidence type="ECO:0000313" key="25">
    <source>
        <dbReference type="Proteomes" id="UP000050139"/>
    </source>
</evidence>
<dbReference type="EMBL" id="COPH01000030">
    <property type="protein sequence ID" value="CLW80204.1"/>
    <property type="molecule type" value="Genomic_DNA"/>
</dbReference>
<dbReference type="Proteomes" id="UP000671119">
    <property type="component" value="Unassembled WGS sequence"/>
</dbReference>
<evidence type="ECO:0000313" key="16">
    <source>
        <dbReference type="Proteomes" id="UP000039217"/>
    </source>
</evidence>
<dbReference type="EMBL" id="CFOE01000195">
    <property type="protein sequence ID" value="CFE39387.1"/>
    <property type="molecule type" value="Genomic_DNA"/>
</dbReference>
<evidence type="ECO:0000313" key="5">
    <source>
        <dbReference type="EMBL" id="CKR44676.1"/>
    </source>
</evidence>
<evidence type="ECO:0000313" key="12">
    <source>
        <dbReference type="EMBL" id="COV98538.1"/>
    </source>
</evidence>
<evidence type="ECO:0000313" key="11">
    <source>
        <dbReference type="EMBL" id="COV96162.1"/>
    </source>
</evidence>
<accession>A0A045JJ32</accession>
<gene>
    <name evidence="14" type="ORF">A4S10_02191</name>
    <name evidence="3" type="ORF">ERS007657_02032</name>
    <name evidence="8" type="ORF">ERS007661_01757</name>
    <name evidence="9" type="ORF">ERS007679_01372</name>
    <name evidence="1" type="ORF">ERS007681_01767</name>
    <name evidence="2" type="ORF">ERS007688_04528</name>
    <name evidence="11" type="ORF">ERS007703_02399</name>
    <name evidence="12" type="ORF">ERS007720_01355</name>
    <name evidence="10" type="ORF">ERS007741_00380</name>
    <name evidence="6" type="ORF">ERS027646_01720</name>
    <name evidence="4" type="ORF">ERS027659_00846</name>
    <name evidence="5" type="ORF">ERS027661_01336</name>
    <name evidence="7" type="ORF">ERS094118_03335</name>
    <name evidence="13" type="ORF">J8J21_16715</name>
</gene>
<dbReference type="EMBL" id="CNGE01000271">
    <property type="protein sequence ID" value="CKS36346.1"/>
    <property type="molecule type" value="Genomic_DNA"/>
</dbReference>
<evidence type="ECO:0000313" key="3">
    <source>
        <dbReference type="EMBL" id="CFR82275.1"/>
    </source>
</evidence>
<evidence type="ECO:0000313" key="10">
    <source>
        <dbReference type="EMBL" id="COV66049.1"/>
    </source>
</evidence>
<evidence type="ECO:0000313" key="1">
    <source>
        <dbReference type="EMBL" id="CFE39387.1"/>
    </source>
</evidence>
<dbReference type="EMBL" id="CHKL01000022">
    <property type="protein sequence ID" value="COV66049.1"/>
    <property type="molecule type" value="Genomic_DNA"/>
</dbReference>
<dbReference type="Proteomes" id="UP000189452">
    <property type="component" value="Chromosome"/>
</dbReference>
<dbReference type="Pfam" id="PF10817">
    <property type="entry name" value="DUF2563"/>
    <property type="match status" value="1"/>
</dbReference>
<evidence type="ECO:0000313" key="13">
    <source>
        <dbReference type="EMBL" id="MBP0684722.1"/>
    </source>
</evidence>
<dbReference type="STRING" id="115862.BBG46_10890"/>
<dbReference type="EMBL" id="CQQC01000527">
    <property type="protein sequence ID" value="CNV16813.1"/>
    <property type="molecule type" value="Genomic_DNA"/>
</dbReference>
<dbReference type="InterPro" id="IPR022534">
    <property type="entry name" value="DUF2563"/>
</dbReference>
<dbReference type="EMBL" id="CSAD01000144">
    <property type="protein sequence ID" value="COV23098.1"/>
    <property type="molecule type" value="Genomic_DNA"/>
</dbReference>
<evidence type="ECO:0000313" key="22">
    <source>
        <dbReference type="Proteomes" id="UP000048600"/>
    </source>
</evidence>
<dbReference type="EMBL" id="CSAJ01000132">
    <property type="protein sequence ID" value="COV98538.1"/>
    <property type="molecule type" value="Genomic_DNA"/>
</dbReference>
<evidence type="ECO:0000313" key="15">
    <source>
        <dbReference type="Proteomes" id="UP000038802"/>
    </source>
</evidence>
<proteinExistence type="predicted"/>
<reference evidence="14 27" key="5">
    <citation type="submission" date="2017-02" db="EMBL/GenBank/DDBJ databases">
        <title>Protein polymorphisms may explain contrasting epidemiological fitness of two variants of a multidrug-resistant Mycobacterium tuberculosis strain.</title>
        <authorList>
            <person name="Bigi M.M."/>
            <person name="Lopez B."/>
            <person name="Blanco F.C."/>
            <person name="Sasiain M.C."/>
            <person name="De La Barrera S."/>
            <person name="Ritacco V."/>
            <person name="Bigi F."/>
            <person name="Soria M.A."/>
        </authorList>
    </citation>
    <scope>NUCLEOTIDE SEQUENCE [LARGE SCALE GENOMIC DNA]</scope>
    <source>
        <strain evidence="14 27">6548</strain>
    </source>
</reference>
<evidence type="ECO:0000313" key="28">
    <source>
        <dbReference type="Proteomes" id="UP000671119"/>
    </source>
</evidence>
<dbReference type="Proteomes" id="UP000050139">
    <property type="component" value="Unassembled WGS sequence"/>
</dbReference>
<dbReference type="GeneID" id="45426053"/>
<dbReference type="Proteomes" id="UP000046680">
    <property type="component" value="Unassembled WGS sequence"/>
</dbReference>
<dbReference type="Proteomes" id="UP000049023">
    <property type="component" value="Unassembled WGS sequence"/>
</dbReference>
<dbReference type="Proteomes" id="UP000048600">
    <property type="component" value="Unassembled WGS sequence"/>
</dbReference>
<evidence type="ECO:0000313" key="19">
    <source>
        <dbReference type="Proteomes" id="UP000046680"/>
    </source>
</evidence>
<dbReference type="Proteomes" id="UP000044938">
    <property type="component" value="Unassembled WGS sequence"/>
</dbReference>
<evidence type="ECO:0000313" key="8">
    <source>
        <dbReference type="EMBL" id="CNV16813.1"/>
    </source>
</evidence>
<evidence type="ECO:0000313" key="27">
    <source>
        <dbReference type="Proteomes" id="UP000189452"/>
    </source>
</evidence>
<evidence type="ECO:0000313" key="23">
    <source>
        <dbReference type="Proteomes" id="UP000048948"/>
    </source>
</evidence>
<dbReference type="EMBL" id="CNFT01000130">
    <property type="protein sequence ID" value="CKR17099.1"/>
    <property type="molecule type" value="Genomic_DNA"/>
</dbReference>
<reference evidence="13 28" key="6">
    <citation type="submission" date="2021-03" db="EMBL/GenBank/DDBJ databases">
        <title>Whole Genome Sequencing of Mycobacterium tuberculosis clinical isolates from Arunachal Pradesh, India.</title>
        <authorList>
            <person name="Singh S."/>
            <person name="Mudliar S.R."/>
            <person name="Kulsum U."/>
            <person name="Rufai S.B."/>
            <person name="Singh P.K."/>
            <person name="Umpo M."/>
            <person name="Nyori M."/>
        </authorList>
    </citation>
    <scope>NUCLEOTIDE SEQUENCE [LARGE SCALE GENOMIC DNA]</scope>
    <source>
        <strain evidence="13 28">OMICS/BPL/0142/20/SP</strain>
    </source>
</reference>
<dbReference type="Proteomes" id="UP000048289">
    <property type="component" value="Unassembled WGS sequence"/>
</dbReference>
<dbReference type="PATRIC" id="fig|1773.206.peg.1084"/>
<evidence type="ECO:0000313" key="6">
    <source>
        <dbReference type="EMBL" id="CKS36346.1"/>
    </source>
</evidence>
<evidence type="ECO:0000313" key="20">
    <source>
        <dbReference type="Proteomes" id="UP000046947"/>
    </source>
</evidence>
<reference evidence="11" key="3">
    <citation type="submission" date="2015-03" db="EMBL/GenBank/DDBJ databases">
        <authorList>
            <person name="Murphy D."/>
        </authorList>
    </citation>
    <scope>NUCLEOTIDE SEQUENCE [LARGE SCALE GENOMIC DNA]</scope>
    <source>
        <strain evidence="11">K00500041</strain>
    </source>
</reference>
<evidence type="ECO:0000313" key="14">
    <source>
        <dbReference type="EMBL" id="OMH60020.1"/>
    </source>
</evidence>
<evidence type="ECO:0000313" key="2">
    <source>
        <dbReference type="EMBL" id="CFE84963.1"/>
    </source>
</evidence>
<evidence type="ECO:0000313" key="4">
    <source>
        <dbReference type="EMBL" id="CKR17099.1"/>
    </source>
</evidence>
<evidence type="ECO:0000313" key="17">
    <source>
        <dbReference type="Proteomes" id="UP000044938"/>
    </source>
</evidence>
<dbReference type="SMR" id="A0A045JJ32"/>
<dbReference type="Proteomes" id="UP000045842">
    <property type="component" value="Unassembled WGS sequence"/>
</dbReference>
<dbReference type="EMBL" id="JAGIZI010000030">
    <property type="protein sequence ID" value="MBP0684722.1"/>
    <property type="molecule type" value="Genomic_DNA"/>
</dbReference>
<dbReference type="EMBL" id="CSAE01000258">
    <property type="protein sequence ID" value="COV96162.1"/>
    <property type="molecule type" value="Genomic_DNA"/>
</dbReference>
<evidence type="ECO:0000313" key="24">
    <source>
        <dbReference type="Proteomes" id="UP000049023"/>
    </source>
</evidence>
<dbReference type="EMBL" id="CGCX01000716">
    <property type="protein sequence ID" value="CFR82275.1"/>
    <property type="molecule type" value="Genomic_DNA"/>
</dbReference>
<sequence length="104" mass="10866">MFVDVGLLHSGANESHYAGEHAHGGADQLSRGPLLSGMFGTFPVAQTFHDAVGAAHAQQMRNLHAHRQALITVGEKARHAATGFTDMDDGNAAELKAVVCSCAT</sequence>
<dbReference type="Proteomes" id="UP000046947">
    <property type="component" value="Unassembled WGS sequence"/>
</dbReference>
<dbReference type="RefSeq" id="WP_003410700.1">
    <property type="nucleotide sequence ID" value="NZ_AP017901.1"/>
</dbReference>
<reference evidence="14 27" key="4">
    <citation type="submission" date="2016-04" db="EMBL/GenBank/DDBJ databases">
        <authorList>
            <person name="Bigi M."/>
            <person name="Bigi F."/>
            <person name="Soria M.A."/>
        </authorList>
    </citation>
    <scope>NUCLEOTIDE SEQUENCE [LARGE SCALE GENOMIC DNA]</scope>
    <source>
        <strain evidence="14 27">6548</strain>
    </source>
</reference>